<evidence type="ECO:0000313" key="1">
    <source>
        <dbReference type="EMBL" id="CAB3754671.1"/>
    </source>
</evidence>
<dbReference type="EMBL" id="CADIKH010000009">
    <property type="protein sequence ID" value="CAB3754671.1"/>
    <property type="molecule type" value="Genomic_DNA"/>
</dbReference>
<gene>
    <name evidence="1" type="ORF">LMG29542_02418</name>
</gene>
<dbReference type="AlphaFoldDB" id="A0A6J5DN67"/>
<proteinExistence type="predicted"/>
<keyword evidence="2" id="KW-1185">Reference proteome</keyword>
<accession>A0A6J5DN67</accession>
<reference evidence="1 2" key="1">
    <citation type="submission" date="2020-04" db="EMBL/GenBank/DDBJ databases">
        <authorList>
            <person name="De Canck E."/>
        </authorList>
    </citation>
    <scope>NUCLEOTIDE SEQUENCE [LARGE SCALE GENOMIC DNA]</scope>
    <source>
        <strain evidence="1 2">LMG 29542</strain>
    </source>
</reference>
<sequence>MSVIESMKEGDVRRGREYECTDDDFVGIVRVTEVGGGMVYYSGDADGFSVMREFVRAYRPYPSSKN</sequence>
<dbReference type="Proteomes" id="UP000494363">
    <property type="component" value="Unassembled WGS sequence"/>
</dbReference>
<name>A0A6J5DN67_9BURK</name>
<organism evidence="1 2">
    <name type="scientific">Paraburkholderia humisilvae</name>
    <dbReference type="NCBI Taxonomy" id="627669"/>
    <lineage>
        <taxon>Bacteria</taxon>
        <taxon>Pseudomonadati</taxon>
        <taxon>Pseudomonadota</taxon>
        <taxon>Betaproteobacteria</taxon>
        <taxon>Burkholderiales</taxon>
        <taxon>Burkholderiaceae</taxon>
        <taxon>Paraburkholderia</taxon>
    </lineage>
</organism>
<dbReference type="RefSeq" id="WP_175226684.1">
    <property type="nucleotide sequence ID" value="NZ_CADIKH010000009.1"/>
</dbReference>
<protein>
    <submittedName>
        <fullName evidence="1">Uncharacterized protein</fullName>
    </submittedName>
</protein>
<evidence type="ECO:0000313" key="2">
    <source>
        <dbReference type="Proteomes" id="UP000494363"/>
    </source>
</evidence>